<dbReference type="SUPFAM" id="SSF103473">
    <property type="entry name" value="MFS general substrate transporter"/>
    <property type="match status" value="1"/>
</dbReference>
<dbReference type="InterPro" id="IPR036259">
    <property type="entry name" value="MFS_trans_sf"/>
</dbReference>
<feature type="transmembrane region" description="Helical" evidence="8">
    <location>
        <begin position="165"/>
        <end position="185"/>
    </location>
</feature>
<dbReference type="InterPro" id="IPR004638">
    <property type="entry name" value="EmrB-like"/>
</dbReference>
<feature type="transmembrane region" description="Helical" evidence="8">
    <location>
        <begin position="303"/>
        <end position="322"/>
    </location>
</feature>
<evidence type="ECO:0000256" key="5">
    <source>
        <dbReference type="ARBA" id="ARBA00022989"/>
    </source>
</evidence>
<dbReference type="PRINTS" id="PR01036">
    <property type="entry name" value="TCRTETB"/>
</dbReference>
<dbReference type="NCBIfam" id="TIGR00711">
    <property type="entry name" value="efflux_EmrB"/>
    <property type="match status" value="1"/>
</dbReference>
<dbReference type="CDD" id="cd17321">
    <property type="entry name" value="MFS_MMR_MDR_like"/>
    <property type="match status" value="1"/>
</dbReference>
<evidence type="ECO:0000256" key="7">
    <source>
        <dbReference type="SAM" id="MobiDB-lite"/>
    </source>
</evidence>
<evidence type="ECO:0000313" key="11">
    <source>
        <dbReference type="Proteomes" id="UP001589627"/>
    </source>
</evidence>
<feature type="transmembrane region" description="Helical" evidence="8">
    <location>
        <begin position="329"/>
        <end position="346"/>
    </location>
</feature>
<evidence type="ECO:0000256" key="2">
    <source>
        <dbReference type="ARBA" id="ARBA00022448"/>
    </source>
</evidence>
<feature type="transmembrane region" description="Helical" evidence="8">
    <location>
        <begin position="77"/>
        <end position="100"/>
    </location>
</feature>
<keyword evidence="3" id="KW-1003">Cell membrane</keyword>
<dbReference type="PANTHER" id="PTHR42718">
    <property type="entry name" value="MAJOR FACILITATOR SUPERFAMILY MULTIDRUG TRANSPORTER MFSC"/>
    <property type="match status" value="1"/>
</dbReference>
<feature type="region of interest" description="Disordered" evidence="7">
    <location>
        <begin position="462"/>
        <end position="482"/>
    </location>
</feature>
<organism evidence="10 11">
    <name type="scientific">Actinoallomurus acaciae</name>
    <dbReference type="NCBI Taxonomy" id="502577"/>
    <lineage>
        <taxon>Bacteria</taxon>
        <taxon>Bacillati</taxon>
        <taxon>Actinomycetota</taxon>
        <taxon>Actinomycetes</taxon>
        <taxon>Streptosporangiales</taxon>
        <taxon>Thermomonosporaceae</taxon>
        <taxon>Actinoallomurus</taxon>
    </lineage>
</organism>
<dbReference type="Proteomes" id="UP001589627">
    <property type="component" value="Unassembled WGS sequence"/>
</dbReference>
<comment type="caution">
    <text evidence="10">The sequence shown here is derived from an EMBL/GenBank/DDBJ whole genome shotgun (WGS) entry which is preliminary data.</text>
</comment>
<evidence type="ECO:0000256" key="6">
    <source>
        <dbReference type="ARBA" id="ARBA00023136"/>
    </source>
</evidence>
<feature type="transmembrane region" description="Helical" evidence="8">
    <location>
        <begin position="12"/>
        <end position="37"/>
    </location>
</feature>
<keyword evidence="11" id="KW-1185">Reference proteome</keyword>
<dbReference type="Gene3D" id="1.20.1250.20">
    <property type="entry name" value="MFS general substrate transporter like domains"/>
    <property type="match status" value="1"/>
</dbReference>
<feature type="transmembrane region" description="Helical" evidence="8">
    <location>
        <begin position="134"/>
        <end position="153"/>
    </location>
</feature>
<feature type="transmembrane region" description="Helical" evidence="8">
    <location>
        <begin position="352"/>
        <end position="375"/>
    </location>
</feature>
<dbReference type="PROSITE" id="PS50850">
    <property type="entry name" value="MFS"/>
    <property type="match status" value="1"/>
</dbReference>
<feature type="transmembrane region" description="Helical" evidence="8">
    <location>
        <begin position="49"/>
        <end position="68"/>
    </location>
</feature>
<keyword evidence="2" id="KW-0813">Transport</keyword>
<reference evidence="10 11" key="1">
    <citation type="submission" date="2024-09" db="EMBL/GenBank/DDBJ databases">
        <authorList>
            <person name="Sun Q."/>
            <person name="Mori K."/>
        </authorList>
    </citation>
    <scope>NUCLEOTIDE SEQUENCE [LARGE SCALE GENOMIC DNA]</scope>
    <source>
        <strain evidence="10 11">TBRC 0563</strain>
    </source>
</reference>
<dbReference type="Gene3D" id="1.20.1720.10">
    <property type="entry name" value="Multidrug resistance protein D"/>
    <property type="match status" value="1"/>
</dbReference>
<comment type="subcellular location">
    <subcellularLocation>
        <location evidence="1">Cell membrane</location>
        <topology evidence="1">Multi-pass membrane protein</topology>
    </subcellularLocation>
</comment>
<feature type="transmembrane region" description="Helical" evidence="8">
    <location>
        <begin position="265"/>
        <end position="283"/>
    </location>
</feature>
<dbReference type="Pfam" id="PF07690">
    <property type="entry name" value="MFS_1"/>
    <property type="match status" value="1"/>
</dbReference>
<feature type="transmembrane region" description="Helical" evidence="8">
    <location>
        <begin position="197"/>
        <end position="215"/>
    </location>
</feature>
<evidence type="ECO:0000256" key="8">
    <source>
        <dbReference type="SAM" id="Phobius"/>
    </source>
</evidence>
<evidence type="ECO:0000256" key="1">
    <source>
        <dbReference type="ARBA" id="ARBA00004651"/>
    </source>
</evidence>
<proteinExistence type="predicted"/>
<feature type="transmembrane region" description="Helical" evidence="8">
    <location>
        <begin position="401"/>
        <end position="420"/>
    </location>
</feature>
<evidence type="ECO:0000256" key="4">
    <source>
        <dbReference type="ARBA" id="ARBA00022692"/>
    </source>
</evidence>
<evidence type="ECO:0000313" key="10">
    <source>
        <dbReference type="EMBL" id="MFB9831066.1"/>
    </source>
</evidence>
<gene>
    <name evidence="10" type="ORF">ACFFNX_02545</name>
</gene>
<evidence type="ECO:0000256" key="3">
    <source>
        <dbReference type="ARBA" id="ARBA00022475"/>
    </source>
</evidence>
<dbReference type="RefSeq" id="WP_378194375.1">
    <property type="nucleotide sequence ID" value="NZ_JBHLZP010000007.1"/>
</dbReference>
<dbReference type="InterPro" id="IPR020846">
    <property type="entry name" value="MFS_dom"/>
</dbReference>
<feature type="transmembrane region" description="Helical" evidence="8">
    <location>
        <begin position="432"/>
        <end position="451"/>
    </location>
</feature>
<keyword evidence="4 8" id="KW-0812">Transmembrane</keyword>
<protein>
    <submittedName>
        <fullName evidence="10">DHA2 family efflux MFS transporter permease subunit</fullName>
    </submittedName>
</protein>
<accession>A0ABV5Y7S0</accession>
<feature type="transmembrane region" description="Helical" evidence="8">
    <location>
        <begin position="106"/>
        <end position="127"/>
    </location>
</feature>
<feature type="transmembrane region" description="Helical" evidence="8">
    <location>
        <begin position="227"/>
        <end position="244"/>
    </location>
</feature>
<feature type="domain" description="Major facilitator superfamily (MFS) profile" evidence="9">
    <location>
        <begin position="11"/>
        <end position="456"/>
    </location>
</feature>
<evidence type="ECO:0000259" key="9">
    <source>
        <dbReference type="PROSITE" id="PS50850"/>
    </source>
</evidence>
<dbReference type="InterPro" id="IPR011701">
    <property type="entry name" value="MFS"/>
</dbReference>
<dbReference type="EMBL" id="JBHLZP010000007">
    <property type="protein sequence ID" value="MFB9831066.1"/>
    <property type="molecule type" value="Genomic_DNA"/>
</dbReference>
<dbReference type="PANTHER" id="PTHR42718:SF46">
    <property type="entry name" value="BLR6921 PROTEIN"/>
    <property type="match status" value="1"/>
</dbReference>
<name>A0ABV5Y7S0_9ACTN</name>
<sequence>MTGTARDRAWALALTSVGSFMVILDMLVVATALSAIQRDFHASLADLEWTVTAYSLSFAALLMTASVLGDRFGRRRIFAIGLALFGFASAACARAPSIGWLIVERIIQGTGAAVIMPMALALLNAAFPPQRRGWAIGVYGGVTGLGALLGPIIGGAVTEGLSWQWIFWLNVPIAAVAIPLVLTRLPESRGAARRADLPGLLVFSAGVLALVWGLVRGGDAGWGSGEVVGTLVAGLLLVAVFVGWQRRTTAPMIPLRLFRSRAFSAGNVAIFFLNASMSGAVFLTAQFQQIALGHGPLNAALRLLPWGVAPFLIAPLAGSLAARVGARRLAVTGLLLQGAGMGWTGLASHPGVGYATLVVPISLSGIGFAAAIPILTRSAVSDVDLSDVGTASGVYSTFRQLGGAFGVAVLGALFAGFGGYDSAAVFSDGYTAAMLAAAAAALIGATVSVGLPTTVRRLVPPAERDASSTSELLSAGRGADPG</sequence>
<keyword evidence="5 8" id="KW-1133">Transmembrane helix</keyword>
<keyword evidence="6 8" id="KW-0472">Membrane</keyword>